<reference evidence="12 13" key="1">
    <citation type="journal article" date="2017" name="BMC Genomics">
        <title>Comparative genomic and phylogenomic analyses of the Bifidobacteriaceae family.</title>
        <authorList>
            <person name="Lugli G.A."/>
            <person name="Milani C."/>
            <person name="Turroni F."/>
            <person name="Duranti S."/>
            <person name="Mancabelli L."/>
            <person name="Mangifesta M."/>
            <person name="Ferrario C."/>
            <person name="Modesto M."/>
            <person name="Mattarelli P."/>
            <person name="Jiri K."/>
            <person name="van Sinderen D."/>
            <person name="Ventura M."/>
        </authorList>
    </citation>
    <scope>NUCLEOTIDE SEQUENCE [LARGE SCALE GENOMIC DNA]</scope>
    <source>
        <strain evidence="12 13">DSM 24744</strain>
    </source>
</reference>
<evidence type="ECO:0000256" key="8">
    <source>
        <dbReference type="ARBA" id="ARBA00047776"/>
    </source>
</evidence>
<dbReference type="RefSeq" id="WP_094691262.1">
    <property type="nucleotide sequence ID" value="NZ_MWWQ01000007.1"/>
</dbReference>
<dbReference type="EMBL" id="MWWQ01000007">
    <property type="protein sequence ID" value="OZG51691.1"/>
    <property type="molecule type" value="Genomic_DNA"/>
</dbReference>
<evidence type="ECO:0000256" key="10">
    <source>
        <dbReference type="PIRSR" id="PIRSR000362-2"/>
    </source>
</evidence>
<evidence type="ECO:0000256" key="5">
    <source>
        <dbReference type="ARBA" id="ARBA00022827"/>
    </source>
</evidence>
<feature type="binding site" evidence="9">
    <location>
        <position position="67"/>
    </location>
    <ligand>
        <name>FAD</name>
        <dbReference type="ChEBI" id="CHEBI:57692"/>
    </ligand>
</feature>
<evidence type="ECO:0000313" key="12">
    <source>
        <dbReference type="EMBL" id="OZG51691.1"/>
    </source>
</evidence>
<feature type="binding site" evidence="9">
    <location>
        <begin position="405"/>
        <end position="407"/>
    </location>
    <ligand>
        <name>FAD</name>
        <dbReference type="ChEBI" id="CHEBI:57692"/>
    </ligand>
</feature>
<keyword evidence="6 10" id="KW-0521">NADP</keyword>
<comment type="caution">
    <text evidence="12">The sequence shown here is derived from an EMBL/GenBank/DDBJ whole genome shotgun (WGS) entry which is preliminary data.</text>
</comment>
<dbReference type="PIRSF" id="PIRSF000362">
    <property type="entry name" value="FNR"/>
    <property type="match status" value="1"/>
</dbReference>
<evidence type="ECO:0000256" key="9">
    <source>
        <dbReference type="PIRSR" id="PIRSR000362-1"/>
    </source>
</evidence>
<comment type="similarity">
    <text evidence="2">Belongs to the ferredoxin--NADP reductase type 1 family.</text>
</comment>
<evidence type="ECO:0000256" key="2">
    <source>
        <dbReference type="ARBA" id="ARBA00008312"/>
    </source>
</evidence>
<evidence type="ECO:0000256" key="4">
    <source>
        <dbReference type="ARBA" id="ARBA00022630"/>
    </source>
</evidence>
<dbReference type="Proteomes" id="UP000216454">
    <property type="component" value="Unassembled WGS sequence"/>
</dbReference>
<protein>
    <recommendedName>
        <fullName evidence="3">ferredoxin--NADP(+) reductase</fullName>
        <ecNumber evidence="3">1.18.1.2</ecNumber>
    </recommendedName>
</protein>
<keyword evidence="13" id="KW-1185">Reference proteome</keyword>
<organism evidence="12 13">
    <name type="scientific">Pseudoscardovia suis</name>
    <dbReference type="NCBI Taxonomy" id="987063"/>
    <lineage>
        <taxon>Bacteria</taxon>
        <taxon>Bacillati</taxon>
        <taxon>Actinomycetota</taxon>
        <taxon>Actinomycetes</taxon>
        <taxon>Bifidobacteriales</taxon>
        <taxon>Bifidobacteriaceae</taxon>
        <taxon>Pseudoscardovia</taxon>
    </lineage>
</organism>
<dbReference type="InterPro" id="IPR023753">
    <property type="entry name" value="FAD/NAD-binding_dom"/>
</dbReference>
<feature type="binding site" evidence="10">
    <location>
        <begin position="217"/>
        <end position="218"/>
    </location>
    <ligand>
        <name>NADP(+)</name>
        <dbReference type="ChEBI" id="CHEBI:58349"/>
    </ligand>
</feature>
<evidence type="ECO:0000256" key="3">
    <source>
        <dbReference type="ARBA" id="ARBA00013223"/>
    </source>
</evidence>
<dbReference type="PANTHER" id="PTHR48467">
    <property type="entry name" value="GLUTAMATE SYNTHASE 1 [NADH], CHLOROPLASTIC-LIKE"/>
    <property type="match status" value="1"/>
</dbReference>
<dbReference type="AlphaFoldDB" id="A0A261EXW2"/>
<dbReference type="OrthoDB" id="289202at2"/>
<feature type="binding site" evidence="9">
    <location>
        <position position="59"/>
    </location>
    <ligand>
        <name>FAD</name>
        <dbReference type="ChEBI" id="CHEBI:57692"/>
    </ligand>
</feature>
<dbReference type="Pfam" id="PF07992">
    <property type="entry name" value="Pyr_redox_2"/>
    <property type="match status" value="1"/>
</dbReference>
<feature type="binding site" evidence="10">
    <location>
        <position position="405"/>
    </location>
    <ligand>
        <name>NADP(+)</name>
        <dbReference type="ChEBI" id="CHEBI:58349"/>
    </ligand>
</feature>
<dbReference type="SUPFAM" id="SSF51971">
    <property type="entry name" value="Nucleotide-binding domain"/>
    <property type="match status" value="1"/>
</dbReference>
<evidence type="ECO:0000256" key="7">
    <source>
        <dbReference type="ARBA" id="ARBA00023002"/>
    </source>
</evidence>
<evidence type="ECO:0000256" key="6">
    <source>
        <dbReference type="ARBA" id="ARBA00022857"/>
    </source>
</evidence>
<keyword evidence="4" id="KW-0285">Flavoprotein</keyword>
<dbReference type="Gene3D" id="3.40.50.720">
    <property type="entry name" value="NAD(P)-binding Rossmann-like Domain"/>
    <property type="match status" value="1"/>
</dbReference>
<proteinExistence type="inferred from homology"/>
<dbReference type="InterPro" id="IPR055275">
    <property type="entry name" value="Ferredox_Rdtase"/>
</dbReference>
<keyword evidence="5 9" id="KW-0274">FAD</keyword>
<gene>
    <name evidence="12" type="ORF">PSSU_0898</name>
</gene>
<comment type="cofactor">
    <cofactor evidence="1 9">
        <name>FAD</name>
        <dbReference type="ChEBI" id="CHEBI:57692"/>
    </cofactor>
</comment>
<evidence type="ECO:0000259" key="11">
    <source>
        <dbReference type="Pfam" id="PF07992"/>
    </source>
</evidence>
<feature type="domain" description="FAD/NAD(P)-binding" evidence="11">
    <location>
        <begin position="19"/>
        <end position="187"/>
    </location>
</feature>
<evidence type="ECO:0000256" key="1">
    <source>
        <dbReference type="ARBA" id="ARBA00001974"/>
    </source>
</evidence>
<dbReference type="InterPro" id="IPR036188">
    <property type="entry name" value="FAD/NAD-bd_sf"/>
</dbReference>
<name>A0A261EXW2_9BIFI</name>
<dbReference type="InterPro" id="IPR021163">
    <property type="entry name" value="Ferredox_Rdtase_adrenod"/>
</dbReference>
<evidence type="ECO:0000313" key="13">
    <source>
        <dbReference type="Proteomes" id="UP000216454"/>
    </source>
</evidence>
<dbReference type="GO" id="GO:0004324">
    <property type="term" value="F:ferredoxin-NADP+ reductase activity"/>
    <property type="evidence" value="ECO:0007669"/>
    <property type="project" value="UniProtKB-EC"/>
</dbReference>
<feature type="binding site" evidence="9">
    <location>
        <position position="398"/>
    </location>
    <ligand>
        <name>FAD</name>
        <dbReference type="ChEBI" id="CHEBI:57692"/>
    </ligand>
</feature>
<dbReference type="Gene3D" id="3.50.50.60">
    <property type="entry name" value="FAD/NAD(P)-binding domain"/>
    <property type="match status" value="1"/>
</dbReference>
<keyword evidence="7" id="KW-0560">Oxidoreductase</keyword>
<accession>A0A261EXW2</accession>
<feature type="binding site" evidence="10">
    <location>
        <position position="229"/>
    </location>
    <ligand>
        <name>NADP(+)</name>
        <dbReference type="ChEBI" id="CHEBI:58349"/>
    </ligand>
</feature>
<feature type="binding site" evidence="9">
    <location>
        <position position="28"/>
    </location>
    <ligand>
        <name>FAD</name>
        <dbReference type="ChEBI" id="CHEBI:57692"/>
    </ligand>
</feature>
<dbReference type="PRINTS" id="PR00419">
    <property type="entry name" value="ADXRDTASE"/>
</dbReference>
<dbReference type="PANTHER" id="PTHR48467:SF1">
    <property type="entry name" value="GLUTAMATE SYNTHASE 1 [NADH], CHLOROPLASTIC-LIKE"/>
    <property type="match status" value="1"/>
</dbReference>
<comment type="catalytic activity">
    <reaction evidence="8">
        <text>2 reduced [2Fe-2S]-[ferredoxin] + NADP(+) + H(+) = 2 oxidized [2Fe-2S]-[ferredoxin] + NADPH</text>
        <dbReference type="Rhea" id="RHEA:20125"/>
        <dbReference type="Rhea" id="RHEA-COMP:10000"/>
        <dbReference type="Rhea" id="RHEA-COMP:10001"/>
        <dbReference type="ChEBI" id="CHEBI:15378"/>
        <dbReference type="ChEBI" id="CHEBI:33737"/>
        <dbReference type="ChEBI" id="CHEBI:33738"/>
        <dbReference type="ChEBI" id="CHEBI:57783"/>
        <dbReference type="ChEBI" id="CHEBI:58349"/>
        <dbReference type="EC" id="1.18.1.2"/>
    </reaction>
</comment>
<sequence length="498" mass="54497">MTDNSENLSATNAASRPLRVAVVGAGPAGVYTSDILLRQLKQRGPELGLGDDATIDLYEKLPVPFGLVRYGVAPDHPSIKFIQGALAKTLNNPKIRLFCDVEFGKDVTLDEMRDRYDAIVFATGAVDDKPLRIPGHDANRVYGAAHFVEWYDGYPTGPRTWPLTDEAVAVIGGGNVAMDVARELVRNADDLLGTDIPNNVYDGIKSNACRELHLFVRRDVAHAKFSVQELRELEKLPGVQLIVNEDDFDLSDETLEVAADDKLTRQMVEELYAIRDMAEDMEYDGGTDFQGQPANKRYYLHFNSNPVEVLTDANGGVAGVRVERTETTPDGKMRGTGETYDVPVQAVYHAIGYKPAAVNGVAYDDKGTRLLNVEGRIQTEPTADAESETVPYVYATGWAKRGPVGLIGSTKSDALETVNNILDDWAASGMAGRVADKAGDEAEVLDYLHGKGLQPIGREGWDRVVAFEHAQGEKVGREHIKLVEPDQIRRVARGEETA</sequence>
<dbReference type="EC" id="1.18.1.2" evidence="3"/>